<gene>
    <name evidence="2" type="ORF">XELAEV_18037292mg</name>
</gene>
<sequence>MKTYWLLGNKNYSVQNDSLVCHWNPEISRRKKLENSLGSNQQSLSSNVVSDSSRVNTPPIPEELGAHDLFKGSQRLTIKIGESTSDTASAQRNTFPPLHQHIPEKASLLELPGSVRAETETYGKEMAEKRFILPGVVEEF</sequence>
<dbReference type="EMBL" id="CM004479">
    <property type="protein sequence ID" value="OCT70374.1"/>
    <property type="molecule type" value="Genomic_DNA"/>
</dbReference>
<organism evidence="2 3">
    <name type="scientific">Xenopus laevis</name>
    <name type="common">African clawed frog</name>
    <dbReference type="NCBI Taxonomy" id="8355"/>
    <lineage>
        <taxon>Eukaryota</taxon>
        <taxon>Metazoa</taxon>
        <taxon>Chordata</taxon>
        <taxon>Craniata</taxon>
        <taxon>Vertebrata</taxon>
        <taxon>Euteleostomi</taxon>
        <taxon>Amphibia</taxon>
        <taxon>Batrachia</taxon>
        <taxon>Anura</taxon>
        <taxon>Pipoidea</taxon>
        <taxon>Pipidae</taxon>
        <taxon>Xenopodinae</taxon>
        <taxon>Xenopus</taxon>
        <taxon>Xenopus</taxon>
    </lineage>
</organism>
<proteinExistence type="predicted"/>
<dbReference type="Proteomes" id="UP000694892">
    <property type="component" value="Chromosome 7S"/>
</dbReference>
<dbReference type="AlphaFoldDB" id="A0A974CBW2"/>
<protein>
    <submittedName>
        <fullName evidence="2">Uncharacterized protein</fullName>
    </submittedName>
</protein>
<reference evidence="3" key="1">
    <citation type="journal article" date="2016" name="Nature">
        <title>Genome evolution in the allotetraploid frog Xenopus laevis.</title>
        <authorList>
            <person name="Session A.M."/>
            <person name="Uno Y."/>
            <person name="Kwon T."/>
            <person name="Chapman J.A."/>
            <person name="Toyoda A."/>
            <person name="Takahashi S."/>
            <person name="Fukui A."/>
            <person name="Hikosaka A."/>
            <person name="Suzuki A."/>
            <person name="Kondo M."/>
            <person name="van Heeringen S.J."/>
            <person name="Quigley I."/>
            <person name="Heinz S."/>
            <person name="Ogino H."/>
            <person name="Ochi H."/>
            <person name="Hellsten U."/>
            <person name="Lyons J.B."/>
            <person name="Simakov O."/>
            <person name="Putnam N."/>
            <person name="Stites J."/>
            <person name="Kuroki Y."/>
            <person name="Tanaka T."/>
            <person name="Michiue T."/>
            <person name="Watanabe M."/>
            <person name="Bogdanovic O."/>
            <person name="Lister R."/>
            <person name="Georgiou G."/>
            <person name="Paranjpe S.S."/>
            <person name="van Kruijsbergen I."/>
            <person name="Shu S."/>
            <person name="Carlson J."/>
            <person name="Kinoshita T."/>
            <person name="Ohta Y."/>
            <person name="Mawaribuchi S."/>
            <person name="Jenkins J."/>
            <person name="Grimwood J."/>
            <person name="Schmutz J."/>
            <person name="Mitros T."/>
            <person name="Mozaffari S.V."/>
            <person name="Suzuki Y."/>
            <person name="Haramoto Y."/>
            <person name="Yamamoto T.S."/>
            <person name="Takagi C."/>
            <person name="Heald R."/>
            <person name="Miller K."/>
            <person name="Haudenschild C."/>
            <person name="Kitzman J."/>
            <person name="Nakayama T."/>
            <person name="Izutsu Y."/>
            <person name="Robert J."/>
            <person name="Fortriede J."/>
            <person name="Burns K."/>
            <person name="Lotay V."/>
            <person name="Karimi K."/>
            <person name="Yasuoka Y."/>
            <person name="Dichmann D.S."/>
            <person name="Flajnik M.F."/>
            <person name="Houston D.W."/>
            <person name="Shendure J."/>
            <person name="DuPasquier L."/>
            <person name="Vize P.D."/>
            <person name="Zorn A.M."/>
            <person name="Ito M."/>
            <person name="Marcotte E.M."/>
            <person name="Wallingford J.B."/>
            <person name="Ito Y."/>
            <person name="Asashima M."/>
            <person name="Ueno N."/>
            <person name="Matsuda Y."/>
            <person name="Veenstra G.J."/>
            <person name="Fujiyama A."/>
            <person name="Harland R.M."/>
            <person name="Taira M."/>
            <person name="Rokhsar D.S."/>
        </authorList>
    </citation>
    <scope>NUCLEOTIDE SEQUENCE [LARGE SCALE GENOMIC DNA]</scope>
    <source>
        <strain evidence="3">J</strain>
    </source>
</reference>
<accession>A0A974CBW2</accession>
<evidence type="ECO:0000256" key="1">
    <source>
        <dbReference type="SAM" id="MobiDB-lite"/>
    </source>
</evidence>
<feature type="compositionally biased region" description="Low complexity" evidence="1">
    <location>
        <begin position="36"/>
        <end position="53"/>
    </location>
</feature>
<name>A0A974CBW2_XENLA</name>
<feature type="region of interest" description="Disordered" evidence="1">
    <location>
        <begin position="33"/>
        <end position="65"/>
    </location>
</feature>
<evidence type="ECO:0000313" key="2">
    <source>
        <dbReference type="EMBL" id="OCT70374.1"/>
    </source>
</evidence>
<evidence type="ECO:0000313" key="3">
    <source>
        <dbReference type="Proteomes" id="UP000694892"/>
    </source>
</evidence>